<dbReference type="STRING" id="68895.RR42_s2342"/>
<dbReference type="RefSeq" id="WP_082055176.1">
    <property type="nucleotide sequence ID" value="NZ_CP010537.1"/>
</dbReference>
<gene>
    <name evidence="7" type="ORF">RR42_s2342</name>
</gene>
<name>A0A0C4YPE6_9BURK</name>
<dbReference type="PANTHER" id="PTHR43400:SF10">
    <property type="entry name" value="3-OXOSTEROID 1-DEHYDROGENASE"/>
    <property type="match status" value="1"/>
</dbReference>
<evidence type="ECO:0000256" key="5">
    <source>
        <dbReference type="SAM" id="MobiDB-lite"/>
    </source>
</evidence>
<dbReference type="Pfam" id="PF00890">
    <property type="entry name" value="FAD_binding_2"/>
    <property type="match status" value="1"/>
</dbReference>
<keyword evidence="8" id="KW-1185">Reference proteome</keyword>
<evidence type="ECO:0000256" key="1">
    <source>
        <dbReference type="ARBA" id="ARBA00001974"/>
    </source>
</evidence>
<dbReference type="SUPFAM" id="SSF56425">
    <property type="entry name" value="Succinate dehydrogenase/fumarate reductase flavoprotein, catalytic domain"/>
    <property type="match status" value="1"/>
</dbReference>
<evidence type="ECO:0000256" key="2">
    <source>
        <dbReference type="ARBA" id="ARBA00022630"/>
    </source>
</evidence>
<dbReference type="AlphaFoldDB" id="A0A0C4YPE6"/>
<dbReference type="Gene3D" id="3.50.50.60">
    <property type="entry name" value="FAD/NAD(P)-binding domain"/>
    <property type="match status" value="2"/>
</dbReference>
<dbReference type="OrthoDB" id="337830at2"/>
<dbReference type="EMBL" id="CP010537">
    <property type="protein sequence ID" value="AJG23924.1"/>
    <property type="molecule type" value="Genomic_DNA"/>
</dbReference>
<organism evidence="7 8">
    <name type="scientific">Cupriavidus basilensis</name>
    <dbReference type="NCBI Taxonomy" id="68895"/>
    <lineage>
        <taxon>Bacteria</taxon>
        <taxon>Pseudomonadati</taxon>
        <taxon>Pseudomonadota</taxon>
        <taxon>Betaproteobacteria</taxon>
        <taxon>Burkholderiales</taxon>
        <taxon>Burkholderiaceae</taxon>
        <taxon>Cupriavidus</taxon>
    </lineage>
</organism>
<feature type="domain" description="FAD-dependent oxidoreductase 2 FAD-binding" evidence="6">
    <location>
        <begin position="41"/>
        <end position="535"/>
    </location>
</feature>
<accession>A0A0C4YPE6</accession>
<dbReference type="GO" id="GO:0008202">
    <property type="term" value="P:steroid metabolic process"/>
    <property type="evidence" value="ECO:0007669"/>
    <property type="project" value="UniProtKB-ARBA"/>
</dbReference>
<keyword evidence="3" id="KW-0274">FAD</keyword>
<keyword evidence="2" id="KW-0285">Flavoprotein</keyword>
<dbReference type="KEGG" id="cbw:RR42_s2342"/>
<dbReference type="InterPro" id="IPR027477">
    <property type="entry name" value="Succ_DH/fumarate_Rdtase_cat_sf"/>
</dbReference>
<dbReference type="InterPro" id="IPR050315">
    <property type="entry name" value="FAD-oxidoreductase_2"/>
</dbReference>
<evidence type="ECO:0000256" key="4">
    <source>
        <dbReference type="ARBA" id="ARBA00023002"/>
    </source>
</evidence>
<dbReference type="InterPro" id="IPR003953">
    <property type="entry name" value="FAD-dep_OxRdtase_2_FAD-bd"/>
</dbReference>
<evidence type="ECO:0000313" key="7">
    <source>
        <dbReference type="EMBL" id="AJG23924.1"/>
    </source>
</evidence>
<dbReference type="NCBIfam" id="NF005511">
    <property type="entry name" value="PRK07121.1-4"/>
    <property type="match status" value="1"/>
</dbReference>
<sequence>MTATAVVPDPASDPTSGGVNAVSPPLVVADPLAYGWDACCDVAVIGFGAAGACAALEAARGGLGVVVAERFEGGGASARSGGVVYAGGGTPYQQAAGYHDTPEAMAAYLRQEVGDAVGDATLHAFCERSAGMIAWLEQLGARFAATVPPRKTSYPAQDYYLYYSGNEAVADYARHAEPAPRGHRCKGNGMSGHVLYGVLRRAVQAQAGVDVMRHAAARRLIVDGQGAVIGVELRRLPPGRLQRRHARLARWAERLHNLCPALADALRRRVTQLEAKFAQPYAVRAGAVVLATGGFIFNPAMVAAHAPKYRRNWRLGTTGCDGSGIRLGLSVGAAARYLERVSAWRFVNPPFDWARGCVVNAQGARIGNEEVYGARLGHAICEEHGGRAWLILNAGLARAALRDCVSGRLWAFQRVPAIMLMLFGATRAPGIESLADKLGMPSAALLATLAAYNAAARGERPDPVGKSAAMCASLEHGPYLAIDISAHSRTFPCPAITLGGLRVDEACGQVLAQGAGGQAAAIPGLYAVGRTAVGIASNHYVSGLSLADCIWSGRNAGRHLVALADQAGRIEDTDEHTHTIEHTKETSHEQPG</sequence>
<protein>
    <submittedName>
        <fullName evidence="7">Fumarate reductase flavoprotein subunit</fullName>
    </submittedName>
</protein>
<evidence type="ECO:0000259" key="6">
    <source>
        <dbReference type="Pfam" id="PF00890"/>
    </source>
</evidence>
<dbReference type="PANTHER" id="PTHR43400">
    <property type="entry name" value="FUMARATE REDUCTASE"/>
    <property type="match status" value="1"/>
</dbReference>
<reference evidence="7 8" key="1">
    <citation type="journal article" date="2015" name="Genome Announc.">
        <title>Complete Genome Sequence of Cupriavidus basilensis 4G11, Isolated from the Oak Ridge Field Research Center Site.</title>
        <authorList>
            <person name="Ray J."/>
            <person name="Waters R.J."/>
            <person name="Skerker J.M."/>
            <person name="Kuehl J.V."/>
            <person name="Price M.N."/>
            <person name="Huang J."/>
            <person name="Chakraborty R."/>
            <person name="Arkin A.P."/>
            <person name="Deutschbauer A."/>
        </authorList>
    </citation>
    <scope>NUCLEOTIDE SEQUENCE [LARGE SCALE GENOMIC DNA]</scope>
    <source>
        <strain evidence="7">4G11</strain>
    </source>
</reference>
<comment type="cofactor">
    <cofactor evidence="1">
        <name>FAD</name>
        <dbReference type="ChEBI" id="CHEBI:57692"/>
    </cofactor>
</comment>
<feature type="region of interest" description="Disordered" evidence="5">
    <location>
        <begin position="1"/>
        <end position="20"/>
    </location>
</feature>
<dbReference type="InterPro" id="IPR036188">
    <property type="entry name" value="FAD/NAD-bd_sf"/>
</dbReference>
<evidence type="ECO:0000256" key="3">
    <source>
        <dbReference type="ARBA" id="ARBA00022827"/>
    </source>
</evidence>
<dbReference type="Proteomes" id="UP000031843">
    <property type="component" value="Chromosome secondary"/>
</dbReference>
<dbReference type="GO" id="GO:0016491">
    <property type="term" value="F:oxidoreductase activity"/>
    <property type="evidence" value="ECO:0007669"/>
    <property type="project" value="UniProtKB-KW"/>
</dbReference>
<evidence type="ECO:0000313" key="8">
    <source>
        <dbReference type="Proteomes" id="UP000031843"/>
    </source>
</evidence>
<proteinExistence type="predicted"/>
<dbReference type="SUPFAM" id="SSF51905">
    <property type="entry name" value="FAD/NAD(P)-binding domain"/>
    <property type="match status" value="1"/>
</dbReference>
<feature type="region of interest" description="Disordered" evidence="5">
    <location>
        <begin position="571"/>
        <end position="592"/>
    </location>
</feature>
<dbReference type="Gene3D" id="3.90.700.10">
    <property type="entry name" value="Succinate dehydrogenase/fumarate reductase flavoprotein, catalytic domain"/>
    <property type="match status" value="1"/>
</dbReference>
<keyword evidence="4" id="KW-0560">Oxidoreductase</keyword>